<dbReference type="OrthoDB" id="6496300at2"/>
<protein>
    <submittedName>
        <fullName evidence="1">DNA-binding transcriptional regulator, MltR family</fullName>
    </submittedName>
</protein>
<evidence type="ECO:0000313" key="2">
    <source>
        <dbReference type="Proteomes" id="UP000094844"/>
    </source>
</evidence>
<reference evidence="1 2" key="1">
    <citation type="submission" date="2016-09" db="EMBL/GenBank/DDBJ databases">
        <authorList>
            <person name="Capua I."/>
            <person name="De Benedictis P."/>
            <person name="Joannis T."/>
            <person name="Lombin L.H."/>
            <person name="Cattoli G."/>
        </authorList>
    </citation>
    <scope>NUCLEOTIDE SEQUENCE [LARGE SCALE GENOMIC DNA]</scope>
    <source>
        <strain evidence="1 2">GB001</strain>
    </source>
</reference>
<dbReference type="EMBL" id="FMIQ01000067">
    <property type="protein sequence ID" value="SCM54156.1"/>
    <property type="molecule type" value="Genomic_DNA"/>
</dbReference>
<sequence length="171" mass="19878">MISMDEDKIIELLESEKELSGFMAQANQILYSTLRYFLPYVFVSDPDIQEYAVKPLLAKAGPLDDIYVALRLIYALGQMRREVYADIFSFIQFNEYIYSRAKTMPFDHEMVYEFINNLRTISETDFSVRAVNEMRFADFAIYSRTRCISLIKTSLSLAVMTIVKELDPARA</sequence>
<gene>
    <name evidence="1" type="ORF">BN1044_03655</name>
</gene>
<name>A0A1C6Z4X5_HAFAL</name>
<accession>A0A1C6Z4X5</accession>
<dbReference type="InterPro" id="IPR038026">
    <property type="entry name" value="MtlR-like_sf"/>
</dbReference>
<dbReference type="GO" id="GO:0003677">
    <property type="term" value="F:DNA binding"/>
    <property type="evidence" value="ECO:0007669"/>
    <property type="project" value="UniProtKB-KW"/>
</dbReference>
<dbReference type="Proteomes" id="UP000094844">
    <property type="component" value="Unassembled WGS sequence"/>
</dbReference>
<organism evidence="1 2">
    <name type="scientific">Hafnia alvei</name>
    <dbReference type="NCBI Taxonomy" id="569"/>
    <lineage>
        <taxon>Bacteria</taxon>
        <taxon>Pseudomonadati</taxon>
        <taxon>Pseudomonadota</taxon>
        <taxon>Gammaproteobacteria</taxon>
        <taxon>Enterobacterales</taxon>
        <taxon>Hafniaceae</taxon>
        <taxon>Hafnia</taxon>
    </lineage>
</organism>
<dbReference type="NCBIfam" id="NF007455">
    <property type="entry name" value="PRK10022.1"/>
    <property type="match status" value="1"/>
</dbReference>
<dbReference type="Pfam" id="PF05068">
    <property type="entry name" value="MtlR"/>
    <property type="match status" value="1"/>
</dbReference>
<dbReference type="InterPro" id="IPR007761">
    <property type="entry name" value="MtlR-like"/>
</dbReference>
<proteinExistence type="predicted"/>
<dbReference type="AlphaFoldDB" id="A0A1C6Z4X5"/>
<keyword evidence="1" id="KW-0238">DNA-binding</keyword>
<dbReference type="SUPFAM" id="SSF158668">
    <property type="entry name" value="MtlR-like"/>
    <property type="match status" value="1"/>
</dbReference>
<dbReference type="PANTHER" id="PTHR37941">
    <property type="entry name" value="FUMARASE E-RELATED"/>
    <property type="match status" value="1"/>
</dbReference>
<dbReference type="Gene3D" id="1.20.120.330">
    <property type="entry name" value="Nucleotidyltransferases domain 2"/>
    <property type="match status" value="1"/>
</dbReference>
<evidence type="ECO:0000313" key="1">
    <source>
        <dbReference type="EMBL" id="SCM54156.1"/>
    </source>
</evidence>
<dbReference type="PANTHER" id="PTHR37941:SF1">
    <property type="entry name" value="FUMARASE E-RELATED"/>
    <property type="match status" value="1"/>
</dbReference>